<dbReference type="InterPro" id="IPR001916">
    <property type="entry name" value="Glyco_hydro_22"/>
</dbReference>
<dbReference type="Gene3D" id="1.10.530.10">
    <property type="match status" value="1"/>
</dbReference>
<accession>S5G7Z0</accession>
<keyword evidence="6" id="KW-0732">Signal</keyword>
<dbReference type="GO" id="GO:0003796">
    <property type="term" value="F:lysozyme activity"/>
    <property type="evidence" value="ECO:0007669"/>
    <property type="project" value="UniProtKB-EC"/>
</dbReference>
<evidence type="ECO:0000256" key="4">
    <source>
        <dbReference type="ARBA" id="ARBA00023157"/>
    </source>
</evidence>
<dbReference type="EMBL" id="JX912529">
    <property type="protein sequence ID" value="AGQ50331.1"/>
    <property type="molecule type" value="mRNA"/>
</dbReference>
<evidence type="ECO:0000313" key="7">
    <source>
        <dbReference type="EMBL" id="AGQ50333.1"/>
    </source>
</evidence>
<dbReference type="FunFam" id="1.10.530.10:FF:000001">
    <property type="entry name" value="Lysozyme C"/>
    <property type="match status" value="1"/>
</dbReference>
<dbReference type="CDD" id="cd16899">
    <property type="entry name" value="LYZ_C_invert"/>
    <property type="match status" value="1"/>
</dbReference>
<organism evidence="7">
    <name type="scientific">Haliotis discus discus</name>
    <name type="common">disc abalone</name>
    <dbReference type="NCBI Taxonomy" id="91233"/>
    <lineage>
        <taxon>Eukaryota</taxon>
        <taxon>Metazoa</taxon>
        <taxon>Spiralia</taxon>
        <taxon>Lophotrochozoa</taxon>
        <taxon>Mollusca</taxon>
        <taxon>Gastropoda</taxon>
        <taxon>Vetigastropoda</taxon>
        <taxon>Lepetellida</taxon>
        <taxon>Haliotoidea</taxon>
        <taxon>Haliotidae</taxon>
        <taxon>Haliotis</taxon>
    </lineage>
</organism>
<keyword evidence="7" id="KW-0378">Hydrolase</keyword>
<keyword evidence="7" id="KW-0326">Glycosidase</keyword>
<evidence type="ECO:0000256" key="3">
    <source>
        <dbReference type="ARBA" id="ARBA00022638"/>
    </source>
</evidence>
<dbReference type="PRINTS" id="PR00135">
    <property type="entry name" value="LYZLACT"/>
</dbReference>
<dbReference type="SUPFAM" id="SSF53955">
    <property type="entry name" value="Lysozyme-like"/>
    <property type="match status" value="1"/>
</dbReference>
<dbReference type="EC" id="3.2.1.17" evidence="2"/>
<evidence type="ECO:0000256" key="1">
    <source>
        <dbReference type="ARBA" id="ARBA00010859"/>
    </source>
</evidence>
<dbReference type="SMART" id="SM00263">
    <property type="entry name" value="LYZ1"/>
    <property type="match status" value="1"/>
</dbReference>
<feature type="signal peptide" evidence="6">
    <location>
        <begin position="1"/>
        <end position="19"/>
    </location>
</feature>
<protein>
    <recommendedName>
        <fullName evidence="2">lysozyme</fullName>
        <ecNumber evidence="2">3.2.1.17</ecNumber>
    </recommendedName>
</protein>
<dbReference type="PANTHER" id="PTHR11407:SF63">
    <property type="entry name" value="LYSOZYME C"/>
    <property type="match status" value="1"/>
</dbReference>
<dbReference type="PROSITE" id="PS51348">
    <property type="entry name" value="GLYCOSYL_HYDROL_F22_2"/>
    <property type="match status" value="1"/>
</dbReference>
<dbReference type="GO" id="GO:0042742">
    <property type="term" value="P:defense response to bacterium"/>
    <property type="evidence" value="ECO:0007669"/>
    <property type="project" value="UniProtKB-KW"/>
</dbReference>
<dbReference type="Pfam" id="PF00062">
    <property type="entry name" value="Lys"/>
    <property type="match status" value="1"/>
</dbReference>
<proteinExistence type="evidence at transcript level"/>
<keyword evidence="3" id="KW-0929">Antimicrobial</keyword>
<dbReference type="GO" id="GO:0031640">
    <property type="term" value="P:killing of cells of another organism"/>
    <property type="evidence" value="ECO:0007669"/>
    <property type="project" value="UniProtKB-KW"/>
</dbReference>
<comment type="similarity">
    <text evidence="1 5">Belongs to the glycosyl hydrolase 22 family.</text>
</comment>
<evidence type="ECO:0000256" key="6">
    <source>
        <dbReference type="SAM" id="SignalP"/>
    </source>
</evidence>
<dbReference type="AlphaFoldDB" id="S5G7Z0"/>
<name>S5G7Z0_HALDI</name>
<dbReference type="InterPro" id="IPR023346">
    <property type="entry name" value="Lysozyme-like_dom_sf"/>
</dbReference>
<reference evidence="7" key="1">
    <citation type="journal article" date="2013" name="Fish Shellfish Immunol.">
        <title>Two duplicated chicken-type lysozyme genes in disc abalone Haliotis discus discus: Molecular aspects in relevance to structure, genomic organization, mRNA expression and bacteriolytic function.</title>
        <authorList>
            <person name="Umasuthan N."/>
            <person name="Bathige S.D."/>
            <person name="Kasthuri S.R."/>
            <person name="Wan Q."/>
            <person name="Whang I."/>
            <person name="Lee J."/>
        </authorList>
    </citation>
    <scope>NUCLEOTIDE SEQUENCE</scope>
</reference>
<keyword evidence="4" id="KW-1015">Disulfide bond</keyword>
<evidence type="ECO:0000256" key="5">
    <source>
        <dbReference type="RuleBase" id="RU004440"/>
    </source>
</evidence>
<dbReference type="PANTHER" id="PTHR11407">
    <property type="entry name" value="LYSOZYME C"/>
    <property type="match status" value="1"/>
</dbReference>
<evidence type="ECO:0000256" key="2">
    <source>
        <dbReference type="ARBA" id="ARBA00012732"/>
    </source>
</evidence>
<dbReference type="EMBL" id="JX912533">
    <property type="protein sequence ID" value="AGQ50333.1"/>
    <property type="molecule type" value="Genomic_DNA"/>
</dbReference>
<sequence>MELTTLLGLVLVASVAVDGKIFYKCELAQELKRLGVNTELYRWVCMAYAESSFNTAATNTNSGGSSDYGIFQINSYWNCDPQDGRPTYNGCGHPCSDYLNTYLGDDIQCIRQLLREHSGWGFSYGYADKCASVTSSYLSECSL</sequence>
<feature type="chain" id="PRO_5007726976" description="lysozyme" evidence="6">
    <location>
        <begin position="20"/>
        <end position="143"/>
    </location>
</feature>
<keyword evidence="3" id="KW-0081">Bacteriolytic enzyme</keyword>